<evidence type="ECO:0000313" key="7">
    <source>
        <dbReference type="Proteomes" id="UP000052013"/>
    </source>
</evidence>
<dbReference type="InterPro" id="IPR020904">
    <property type="entry name" value="Sc_DH/Rdtase_CS"/>
</dbReference>
<keyword evidence="5" id="KW-0753">Steroid metabolism</keyword>
<accession>A0A0R1SI71</accession>
<dbReference type="PATRIC" id="fig|1423739.3.peg.77"/>
<dbReference type="RefSeq" id="WP_057864677.1">
    <property type="nucleotide sequence ID" value="NZ_AZEY01000066.1"/>
</dbReference>
<dbReference type="PROSITE" id="PS00061">
    <property type="entry name" value="ADH_SHORT"/>
    <property type="match status" value="1"/>
</dbReference>
<name>A0A0R1SI71_9LACO</name>
<keyword evidence="3" id="KW-0520">NAD</keyword>
<dbReference type="Pfam" id="PF13561">
    <property type="entry name" value="adh_short_C2"/>
    <property type="match status" value="1"/>
</dbReference>
<evidence type="ECO:0000256" key="3">
    <source>
        <dbReference type="ARBA" id="ARBA00023027"/>
    </source>
</evidence>
<dbReference type="AlphaFoldDB" id="A0A0R1SI71"/>
<gene>
    <name evidence="6" type="ORF">FC85_GL000072</name>
</gene>
<dbReference type="EMBL" id="AZEY01000066">
    <property type="protein sequence ID" value="KRL65523.1"/>
    <property type="molecule type" value="Genomic_DNA"/>
</dbReference>
<dbReference type="PRINTS" id="PR00081">
    <property type="entry name" value="GDHRDH"/>
</dbReference>
<comment type="similarity">
    <text evidence="1">Belongs to the short-chain dehydrogenases/reductases (SDR) family.</text>
</comment>
<dbReference type="GO" id="GO:0008206">
    <property type="term" value="P:bile acid metabolic process"/>
    <property type="evidence" value="ECO:0007669"/>
    <property type="project" value="UniProtKB-ARBA"/>
</dbReference>
<protein>
    <submittedName>
        <fullName evidence="6">Glucose 1-dehydrogenase</fullName>
    </submittedName>
</protein>
<organism evidence="6 7">
    <name type="scientific">Lentilactobacillus diolivorans DSM 14421</name>
    <dbReference type="NCBI Taxonomy" id="1423739"/>
    <lineage>
        <taxon>Bacteria</taxon>
        <taxon>Bacillati</taxon>
        <taxon>Bacillota</taxon>
        <taxon>Bacilli</taxon>
        <taxon>Lactobacillales</taxon>
        <taxon>Lactobacillaceae</taxon>
        <taxon>Lentilactobacillus</taxon>
    </lineage>
</organism>
<evidence type="ECO:0000256" key="4">
    <source>
        <dbReference type="ARBA" id="ARBA00023098"/>
    </source>
</evidence>
<dbReference type="PANTHER" id="PTHR43180">
    <property type="entry name" value="3-OXOACYL-(ACYL-CARRIER-PROTEIN) REDUCTASE (AFU_ORTHOLOGUE AFUA_6G11210)"/>
    <property type="match status" value="1"/>
</dbReference>
<dbReference type="InterPro" id="IPR036291">
    <property type="entry name" value="NAD(P)-bd_dom_sf"/>
</dbReference>
<dbReference type="InterPro" id="IPR002347">
    <property type="entry name" value="SDR_fam"/>
</dbReference>
<dbReference type="Gene3D" id="3.40.50.720">
    <property type="entry name" value="NAD(P)-binding Rossmann-like Domain"/>
    <property type="match status" value="1"/>
</dbReference>
<evidence type="ECO:0000256" key="1">
    <source>
        <dbReference type="ARBA" id="ARBA00006484"/>
    </source>
</evidence>
<dbReference type="SUPFAM" id="SSF51735">
    <property type="entry name" value="NAD(P)-binding Rossmann-fold domains"/>
    <property type="match status" value="1"/>
</dbReference>
<dbReference type="GO" id="GO:0016491">
    <property type="term" value="F:oxidoreductase activity"/>
    <property type="evidence" value="ECO:0007669"/>
    <property type="project" value="UniProtKB-KW"/>
</dbReference>
<dbReference type="PANTHER" id="PTHR43180:SF28">
    <property type="entry name" value="NAD(P)-BINDING ROSSMANN-FOLD SUPERFAMILY PROTEIN"/>
    <property type="match status" value="1"/>
</dbReference>
<sequence length="249" mass="26107">MTKRLEGKVAIVTGGISGIGKAVATDFLSEGAKVVITGRRETLGQQVADELGDDDHVIYLKQDVSREADWKAVADSTIDHFGKFDILVNNAGIGGAGKLIAETSLNDWQKTIDINLTGNFLGIKTALNRMESGSIVNISSVLGIIAGMIGAGDYSTSKGGTRMLTKVAAVEAIKMGKSIRVNSVHPALVSTDIVSDNVKTALESSNDSIPRIGKPIDIAKAVTYLASDESRYTTGSEIVIDGGTLAGRQ</sequence>
<dbReference type="FunFam" id="3.40.50.720:FF:000084">
    <property type="entry name" value="Short-chain dehydrogenase reductase"/>
    <property type="match status" value="1"/>
</dbReference>
<keyword evidence="4" id="KW-0443">Lipid metabolism</keyword>
<dbReference type="STRING" id="1423739.FC85_GL000072"/>
<evidence type="ECO:0000256" key="2">
    <source>
        <dbReference type="ARBA" id="ARBA00023002"/>
    </source>
</evidence>
<evidence type="ECO:0000256" key="5">
    <source>
        <dbReference type="ARBA" id="ARBA00023221"/>
    </source>
</evidence>
<evidence type="ECO:0000313" key="6">
    <source>
        <dbReference type="EMBL" id="KRL65523.1"/>
    </source>
</evidence>
<reference evidence="6 7" key="1">
    <citation type="journal article" date="2015" name="Genome Announc.">
        <title>Expanding the biotechnology potential of lactobacilli through comparative genomics of 213 strains and associated genera.</title>
        <authorList>
            <person name="Sun Z."/>
            <person name="Harris H.M."/>
            <person name="McCann A."/>
            <person name="Guo C."/>
            <person name="Argimon S."/>
            <person name="Zhang W."/>
            <person name="Yang X."/>
            <person name="Jeffery I.B."/>
            <person name="Cooney J.C."/>
            <person name="Kagawa T.F."/>
            <person name="Liu W."/>
            <person name="Song Y."/>
            <person name="Salvetti E."/>
            <person name="Wrobel A."/>
            <person name="Rasinkangas P."/>
            <person name="Parkhill J."/>
            <person name="Rea M.C."/>
            <person name="O'Sullivan O."/>
            <person name="Ritari J."/>
            <person name="Douillard F.P."/>
            <person name="Paul Ross R."/>
            <person name="Yang R."/>
            <person name="Briner A.E."/>
            <person name="Felis G.E."/>
            <person name="de Vos W.M."/>
            <person name="Barrangou R."/>
            <person name="Klaenhammer T.R."/>
            <person name="Caufield P.W."/>
            <person name="Cui Y."/>
            <person name="Zhang H."/>
            <person name="O'Toole P.W."/>
        </authorList>
    </citation>
    <scope>NUCLEOTIDE SEQUENCE [LARGE SCALE GENOMIC DNA]</scope>
    <source>
        <strain evidence="6 7">DSM 14421</strain>
    </source>
</reference>
<dbReference type="PRINTS" id="PR00080">
    <property type="entry name" value="SDRFAMILY"/>
</dbReference>
<dbReference type="Proteomes" id="UP000052013">
    <property type="component" value="Unassembled WGS sequence"/>
</dbReference>
<keyword evidence="2" id="KW-0560">Oxidoreductase</keyword>
<comment type="caution">
    <text evidence="6">The sequence shown here is derived from an EMBL/GenBank/DDBJ whole genome shotgun (WGS) entry which is preliminary data.</text>
</comment>
<proteinExistence type="inferred from homology"/>